<keyword evidence="1" id="KW-0732">Signal</keyword>
<feature type="chain" id="PRO_5017288050" description="Extracellular repeat, HAF family" evidence="1">
    <location>
        <begin position="44"/>
        <end position="368"/>
    </location>
</feature>
<feature type="signal peptide" evidence="1">
    <location>
        <begin position="1"/>
        <end position="43"/>
    </location>
</feature>
<dbReference type="AlphaFoldDB" id="A0A3A4AZ84"/>
<evidence type="ECO:0000256" key="1">
    <source>
        <dbReference type="SAM" id="SignalP"/>
    </source>
</evidence>
<keyword evidence="3" id="KW-1185">Reference proteome</keyword>
<dbReference type="NCBIfam" id="TIGR02913">
    <property type="entry name" value="HAF_rpt"/>
    <property type="match status" value="1"/>
</dbReference>
<sequence>MHPTITFLRTRGLAVSKRRTFARVLAAAAVALPVVLVAGTSEARTLDCLPVTDDWEYVEHDVAGYAVDVNNAGQIVGGLAQEPGSRRQAFVWQNGNLTRLPALTPQGEAAVRAIDDQGRVVGSDVYSYLTPEGVLWENGRARHLPGGLPNAIGKGVIAGNGVEKVGPPAYVLGKAMRWTGSAWTDLNVTRGSETIDANEAGQITGTHKIDTSAPHPTRQLAERAYVWSAGSVRELGTLGGGWSSAKAMNDLGHVIGHSGTATDHRAFPFLWTPSAGIKPLALDDIAFGAAADINDAGTIVGSYSCQGHSSSPSFPVVWTSPDALPLLLPAPSATLIDAVAINDNGLIAGSVWTASGPRLVTWRPKPAR</sequence>
<dbReference type="InterPro" id="IPR014262">
    <property type="entry name" value="HAF_rpt"/>
</dbReference>
<name>A0A3A4AZ84_9ACTN</name>
<dbReference type="EMBL" id="QZEY01000001">
    <property type="protein sequence ID" value="RJL35687.1"/>
    <property type="molecule type" value="Genomic_DNA"/>
</dbReference>
<proteinExistence type="predicted"/>
<organism evidence="2 3">
    <name type="scientific">Bailinhaonella thermotolerans</name>
    <dbReference type="NCBI Taxonomy" id="1070861"/>
    <lineage>
        <taxon>Bacteria</taxon>
        <taxon>Bacillati</taxon>
        <taxon>Actinomycetota</taxon>
        <taxon>Actinomycetes</taxon>
        <taxon>Streptosporangiales</taxon>
        <taxon>Streptosporangiaceae</taxon>
        <taxon>Bailinhaonella</taxon>
    </lineage>
</organism>
<comment type="caution">
    <text evidence="2">The sequence shown here is derived from an EMBL/GenBank/DDBJ whole genome shotgun (WGS) entry which is preliminary data.</text>
</comment>
<gene>
    <name evidence="2" type="ORF">D5H75_02565</name>
</gene>
<evidence type="ECO:0008006" key="4">
    <source>
        <dbReference type="Google" id="ProtNLM"/>
    </source>
</evidence>
<evidence type="ECO:0000313" key="2">
    <source>
        <dbReference type="EMBL" id="RJL35687.1"/>
    </source>
</evidence>
<dbReference type="Proteomes" id="UP000265768">
    <property type="component" value="Unassembled WGS sequence"/>
</dbReference>
<dbReference type="OrthoDB" id="3985792at2"/>
<protein>
    <recommendedName>
        <fullName evidence="4">Extracellular repeat, HAF family</fullName>
    </recommendedName>
</protein>
<accession>A0A3A4AZ84</accession>
<evidence type="ECO:0000313" key="3">
    <source>
        <dbReference type="Proteomes" id="UP000265768"/>
    </source>
</evidence>
<reference evidence="2 3" key="1">
    <citation type="submission" date="2018-09" db="EMBL/GenBank/DDBJ databases">
        <title>YIM 75507 draft genome.</title>
        <authorList>
            <person name="Tang S."/>
            <person name="Feng Y."/>
        </authorList>
    </citation>
    <scope>NUCLEOTIDE SEQUENCE [LARGE SCALE GENOMIC DNA]</scope>
    <source>
        <strain evidence="2 3">YIM 75507</strain>
    </source>
</reference>